<feature type="chain" id="PRO_5037275056" evidence="1">
    <location>
        <begin position="31"/>
        <end position="383"/>
    </location>
</feature>
<evidence type="ECO:0000313" key="3">
    <source>
        <dbReference type="Proteomes" id="UP000664034"/>
    </source>
</evidence>
<keyword evidence="3" id="KW-1185">Reference proteome</keyword>
<keyword evidence="1" id="KW-0732">Signal</keyword>
<evidence type="ECO:0000256" key="1">
    <source>
        <dbReference type="SAM" id="SignalP"/>
    </source>
</evidence>
<organism evidence="2 3">
    <name type="scientific">Fibrella rubiginis</name>
    <dbReference type="NCBI Taxonomy" id="2817060"/>
    <lineage>
        <taxon>Bacteria</taxon>
        <taxon>Pseudomonadati</taxon>
        <taxon>Bacteroidota</taxon>
        <taxon>Cytophagia</taxon>
        <taxon>Cytophagales</taxon>
        <taxon>Spirosomataceae</taxon>
        <taxon>Fibrella</taxon>
    </lineage>
</organism>
<dbReference type="EMBL" id="JAFMYV010000008">
    <property type="protein sequence ID" value="MBO0938181.1"/>
    <property type="molecule type" value="Genomic_DNA"/>
</dbReference>
<dbReference type="AlphaFoldDB" id="A0A939GK04"/>
<proteinExistence type="predicted"/>
<reference evidence="2" key="1">
    <citation type="submission" date="2021-03" db="EMBL/GenBank/DDBJ databases">
        <title>Fibrella sp. HMF5335 genome sequencing and assembly.</title>
        <authorList>
            <person name="Kang H."/>
            <person name="Kim H."/>
            <person name="Bae S."/>
            <person name="Joh K."/>
        </authorList>
    </citation>
    <scope>NUCLEOTIDE SEQUENCE</scope>
    <source>
        <strain evidence="2">HMF5335</strain>
    </source>
</reference>
<feature type="signal peptide" evidence="1">
    <location>
        <begin position="1"/>
        <end position="30"/>
    </location>
</feature>
<sequence length="383" mass="42242">MPNYSNKPVSALRLALSMGLCLLISLVASAQSSLKPSKTLRVQVVQEGFAAGFADTLKAGGKPFWFEASAILYDGKSLLMAHDKPMPNGQSSVASWPGVTAFYNQQSPVYINSPVMKRGIKYEELAQTPDRKWVFATTAFDRVKEGSTDWDGYNMLLCWPAGKPSRAQVLGGRSPNTNEGTSVSLREKISSALALSDLNYLGVVRYFKIEGLTATTNRLFIGVREEGNSYQDFKPVVRVLSIPYSVVGQGDEQHVELTGSVTLLSSIEVADQSDEKMPGKMGLSSLEYDPVRSIFWIITSYESAEAVSSFLWTASEAELIEGKMNLVRLPNNEPLRMAHKAEDMTFLSSRSLLIISDDDRIPTRIFDSVRKPNQAAYLLLSIR</sequence>
<protein>
    <submittedName>
        <fullName evidence="2">Uncharacterized protein</fullName>
    </submittedName>
</protein>
<accession>A0A939GK04</accession>
<evidence type="ECO:0000313" key="2">
    <source>
        <dbReference type="EMBL" id="MBO0938181.1"/>
    </source>
</evidence>
<comment type="caution">
    <text evidence="2">The sequence shown here is derived from an EMBL/GenBank/DDBJ whole genome shotgun (WGS) entry which is preliminary data.</text>
</comment>
<gene>
    <name evidence="2" type="ORF">J2I47_16635</name>
</gene>
<name>A0A939GK04_9BACT</name>
<dbReference type="RefSeq" id="WP_207365713.1">
    <property type="nucleotide sequence ID" value="NZ_JAFMYV010000008.1"/>
</dbReference>
<dbReference type="Proteomes" id="UP000664034">
    <property type="component" value="Unassembled WGS sequence"/>
</dbReference>